<dbReference type="Pfam" id="PF00034">
    <property type="entry name" value="Cytochrom_C"/>
    <property type="match status" value="2"/>
</dbReference>
<dbReference type="GO" id="GO:0009055">
    <property type="term" value="F:electron transfer activity"/>
    <property type="evidence" value="ECO:0007669"/>
    <property type="project" value="InterPro"/>
</dbReference>
<evidence type="ECO:0000259" key="11">
    <source>
        <dbReference type="PROSITE" id="PS51007"/>
    </source>
</evidence>
<dbReference type="PANTHER" id="PTHR33751:SF9">
    <property type="entry name" value="CYTOCHROME C4"/>
    <property type="match status" value="1"/>
</dbReference>
<protein>
    <submittedName>
        <fullName evidence="12">Cytochrome c4</fullName>
    </submittedName>
</protein>
<dbReference type="SUPFAM" id="SSF46626">
    <property type="entry name" value="Cytochrome c"/>
    <property type="match status" value="2"/>
</dbReference>
<evidence type="ECO:0000256" key="7">
    <source>
        <dbReference type="ARBA" id="ARBA00023004"/>
    </source>
</evidence>
<evidence type="ECO:0000256" key="3">
    <source>
        <dbReference type="ARBA" id="ARBA00022617"/>
    </source>
</evidence>
<reference evidence="12 13" key="1">
    <citation type="submission" date="2017-05" db="EMBL/GenBank/DDBJ databases">
        <authorList>
            <person name="Song R."/>
            <person name="Chenine A.L."/>
            <person name="Ruprecht R.M."/>
        </authorList>
    </citation>
    <scope>NUCLEOTIDE SEQUENCE [LARGE SCALE GENOMIC DNA]</scope>
    <source>
        <strain evidence="12 13">DSM 26136</strain>
    </source>
</reference>
<evidence type="ECO:0000256" key="2">
    <source>
        <dbReference type="ARBA" id="ARBA00022448"/>
    </source>
</evidence>
<dbReference type="OrthoDB" id="9796421at2"/>
<evidence type="ECO:0000256" key="8">
    <source>
        <dbReference type="PIRSR" id="PIRSR000005-1"/>
    </source>
</evidence>
<evidence type="ECO:0000256" key="1">
    <source>
        <dbReference type="ARBA" id="ARBA00004418"/>
    </source>
</evidence>
<feature type="binding site" description="axial binding residue" evidence="9">
    <location>
        <position position="184"/>
    </location>
    <ligand>
        <name>heme c</name>
        <dbReference type="ChEBI" id="CHEBI:61717"/>
        <label>2</label>
    </ligand>
    <ligandPart>
        <name>Fe</name>
        <dbReference type="ChEBI" id="CHEBI:18248"/>
    </ligandPart>
</feature>
<dbReference type="InterPro" id="IPR050597">
    <property type="entry name" value="Cytochrome_c_Oxidase_Subunit"/>
</dbReference>
<evidence type="ECO:0000256" key="6">
    <source>
        <dbReference type="ARBA" id="ARBA00022982"/>
    </source>
</evidence>
<proteinExistence type="predicted"/>
<feature type="binding site" description="axial binding residue" evidence="9">
    <location>
        <position position="44"/>
    </location>
    <ligand>
        <name>heme c</name>
        <dbReference type="ChEBI" id="CHEBI:61717"/>
        <label>1</label>
    </ligand>
    <ligandPart>
        <name>Fe</name>
        <dbReference type="ChEBI" id="CHEBI:18248"/>
    </ligandPart>
</feature>
<feature type="chain" id="PRO_5012914446" evidence="10">
    <location>
        <begin position="24"/>
        <end position="220"/>
    </location>
</feature>
<keyword evidence="13" id="KW-1185">Reference proteome</keyword>
<feature type="binding site" description="covalent" evidence="8">
    <location>
        <position position="40"/>
    </location>
    <ligand>
        <name>heme c</name>
        <dbReference type="ChEBI" id="CHEBI:61717"/>
        <label>1</label>
    </ligand>
</feature>
<dbReference type="GO" id="GO:0042597">
    <property type="term" value="C:periplasmic space"/>
    <property type="evidence" value="ECO:0007669"/>
    <property type="project" value="UniProtKB-SubCell"/>
</dbReference>
<dbReference type="KEGG" id="cser:CCO03_06960"/>
<dbReference type="RefSeq" id="WP_087279050.1">
    <property type="nucleotide sequence ID" value="NZ_CP021455.1"/>
</dbReference>
<feature type="binding site" description="covalent" evidence="8">
    <location>
        <position position="135"/>
    </location>
    <ligand>
        <name>heme c</name>
        <dbReference type="ChEBI" id="CHEBI:61717"/>
        <label>2</label>
    </ligand>
</feature>
<sequence length="220" mass="23557">MKKTLSLMFAAVLTMQVATVANAQAVAGNADRGKDKVAMCIGCHGIPGYKATFPEVYHVPKISGQNAKYIEAALKAYREGTRKHPSMRGIGGSLTDEDIADVAAFYEASAKPSTTEVTVPTPSPQVASLLQKGACVSCHGANFSKPIDGNTPKIAGQYADYLYASLKAYRDDTHRTWGRGNPVMAGQAKQFSDQELKALSKYLSTVPGDLATVPEPRFIR</sequence>
<evidence type="ECO:0000256" key="10">
    <source>
        <dbReference type="SAM" id="SignalP"/>
    </source>
</evidence>
<feature type="signal peptide" evidence="10">
    <location>
        <begin position="1"/>
        <end position="23"/>
    </location>
</feature>
<keyword evidence="5" id="KW-0574">Periplasm</keyword>
<feature type="binding site" description="axial binding residue" evidence="9">
    <location>
        <position position="139"/>
    </location>
    <ligand>
        <name>heme c</name>
        <dbReference type="ChEBI" id="CHEBI:61717"/>
        <label>2</label>
    </ligand>
    <ligandPart>
        <name>Fe</name>
        <dbReference type="ChEBI" id="CHEBI:18248"/>
    </ligandPart>
</feature>
<keyword evidence="2" id="KW-0813">Transport</keyword>
<name>A0A1Y0EMC6_9BURK</name>
<dbReference type="Proteomes" id="UP000196138">
    <property type="component" value="Chromosome"/>
</dbReference>
<dbReference type="InterPro" id="IPR024167">
    <property type="entry name" value="Cytochrome_c4-like"/>
</dbReference>
<dbReference type="InterPro" id="IPR036909">
    <property type="entry name" value="Cyt_c-like_dom_sf"/>
</dbReference>
<dbReference type="PANTHER" id="PTHR33751">
    <property type="entry name" value="CBB3-TYPE CYTOCHROME C OXIDASE SUBUNIT FIXP"/>
    <property type="match status" value="1"/>
</dbReference>
<dbReference type="PIRSF" id="PIRSF000005">
    <property type="entry name" value="Cytochrome_c4"/>
    <property type="match status" value="1"/>
</dbReference>
<dbReference type="PROSITE" id="PS51007">
    <property type="entry name" value="CYTC"/>
    <property type="match status" value="2"/>
</dbReference>
<feature type="binding site" description="covalent" evidence="8">
    <location>
        <position position="43"/>
    </location>
    <ligand>
        <name>heme c</name>
        <dbReference type="ChEBI" id="CHEBI:61717"/>
        <label>1</label>
    </ligand>
</feature>
<keyword evidence="4 9" id="KW-0479">Metal-binding</keyword>
<feature type="binding site" description="axial binding residue" evidence="9">
    <location>
        <position position="87"/>
    </location>
    <ligand>
        <name>heme c</name>
        <dbReference type="ChEBI" id="CHEBI:61717"/>
        <label>1</label>
    </ligand>
    <ligandPart>
        <name>Fe</name>
        <dbReference type="ChEBI" id="CHEBI:18248"/>
    </ligandPart>
</feature>
<dbReference type="AlphaFoldDB" id="A0A1Y0EMC6"/>
<dbReference type="Gene3D" id="1.10.760.10">
    <property type="entry name" value="Cytochrome c-like domain"/>
    <property type="match status" value="2"/>
</dbReference>
<evidence type="ECO:0000313" key="13">
    <source>
        <dbReference type="Proteomes" id="UP000196138"/>
    </source>
</evidence>
<feature type="domain" description="Cytochrome c" evidence="11">
    <location>
        <begin position="121"/>
        <end position="207"/>
    </location>
</feature>
<feature type="domain" description="Cytochrome c" evidence="11">
    <location>
        <begin position="28"/>
        <end position="110"/>
    </location>
</feature>
<keyword evidence="6" id="KW-0249">Electron transport</keyword>
<evidence type="ECO:0000256" key="9">
    <source>
        <dbReference type="PIRSR" id="PIRSR000005-2"/>
    </source>
</evidence>
<feature type="binding site" description="covalent" evidence="8">
    <location>
        <position position="138"/>
    </location>
    <ligand>
        <name>heme c</name>
        <dbReference type="ChEBI" id="CHEBI:61717"/>
        <label>2</label>
    </ligand>
</feature>
<gene>
    <name evidence="12" type="ORF">CCO03_06960</name>
</gene>
<accession>A0A1Y0EMC6</accession>
<keyword evidence="7 9" id="KW-0408">Iron</keyword>
<organism evidence="12 13">
    <name type="scientific">Comamonas serinivorans</name>
    <dbReference type="NCBI Taxonomy" id="1082851"/>
    <lineage>
        <taxon>Bacteria</taxon>
        <taxon>Pseudomonadati</taxon>
        <taxon>Pseudomonadota</taxon>
        <taxon>Betaproteobacteria</taxon>
        <taxon>Burkholderiales</taxon>
        <taxon>Comamonadaceae</taxon>
        <taxon>Comamonas</taxon>
    </lineage>
</organism>
<evidence type="ECO:0000256" key="5">
    <source>
        <dbReference type="ARBA" id="ARBA00022764"/>
    </source>
</evidence>
<dbReference type="GO" id="GO:0020037">
    <property type="term" value="F:heme binding"/>
    <property type="evidence" value="ECO:0007669"/>
    <property type="project" value="InterPro"/>
</dbReference>
<evidence type="ECO:0000313" key="12">
    <source>
        <dbReference type="EMBL" id="ARU04452.1"/>
    </source>
</evidence>
<evidence type="ECO:0000256" key="4">
    <source>
        <dbReference type="ARBA" id="ARBA00022723"/>
    </source>
</evidence>
<keyword evidence="3 8" id="KW-0349">Heme</keyword>
<dbReference type="InterPro" id="IPR009056">
    <property type="entry name" value="Cyt_c-like_dom"/>
</dbReference>
<keyword evidence="10" id="KW-0732">Signal</keyword>
<dbReference type="EMBL" id="CP021455">
    <property type="protein sequence ID" value="ARU04452.1"/>
    <property type="molecule type" value="Genomic_DNA"/>
</dbReference>
<dbReference type="GO" id="GO:0005506">
    <property type="term" value="F:iron ion binding"/>
    <property type="evidence" value="ECO:0007669"/>
    <property type="project" value="InterPro"/>
</dbReference>
<comment type="PTM">
    <text evidence="8">Binds 2 heme c groups covalently per subunit.</text>
</comment>
<comment type="subcellular location">
    <subcellularLocation>
        <location evidence="1">Periplasm</location>
    </subcellularLocation>
</comment>